<keyword evidence="1" id="KW-0732">Signal</keyword>
<sequence>MASQILVPLGCLGVLLCFAYQVSAAEPKPVWFNYDPNYPKPKFKAPLTTWDGKDPCGSNGKPEICTTDIRTEILKQNDFEDKDFHAECTSDTILPEGVKTVCLLKKQRRSKATLMIERKTVLEIQVYEGKDKKTYARFSEPYEDD</sequence>
<name>A0A8D9EV90_9HEMI</name>
<feature type="chain" id="PRO_5036263018" evidence="1">
    <location>
        <begin position="25"/>
        <end position="145"/>
    </location>
</feature>
<dbReference type="EMBL" id="HBUF01571881">
    <property type="protein sequence ID" value="CAG6766932.1"/>
    <property type="molecule type" value="Transcribed_RNA"/>
</dbReference>
<accession>A0A8D9EV90</accession>
<evidence type="ECO:0000313" key="2">
    <source>
        <dbReference type="EMBL" id="CAG6766932.1"/>
    </source>
</evidence>
<proteinExistence type="predicted"/>
<evidence type="ECO:0000256" key="1">
    <source>
        <dbReference type="SAM" id="SignalP"/>
    </source>
</evidence>
<dbReference type="EMBL" id="HBUF01069420">
    <property type="protein sequence ID" value="CAG6628992.1"/>
    <property type="molecule type" value="Transcribed_RNA"/>
</dbReference>
<dbReference type="EMBL" id="HBUF01571880">
    <property type="protein sequence ID" value="CAG6766931.1"/>
    <property type="molecule type" value="Transcribed_RNA"/>
</dbReference>
<feature type="signal peptide" evidence="1">
    <location>
        <begin position="1"/>
        <end position="24"/>
    </location>
</feature>
<organism evidence="2">
    <name type="scientific">Cacopsylla melanoneura</name>
    <dbReference type="NCBI Taxonomy" id="428564"/>
    <lineage>
        <taxon>Eukaryota</taxon>
        <taxon>Metazoa</taxon>
        <taxon>Ecdysozoa</taxon>
        <taxon>Arthropoda</taxon>
        <taxon>Hexapoda</taxon>
        <taxon>Insecta</taxon>
        <taxon>Pterygota</taxon>
        <taxon>Neoptera</taxon>
        <taxon>Paraneoptera</taxon>
        <taxon>Hemiptera</taxon>
        <taxon>Sternorrhyncha</taxon>
        <taxon>Psylloidea</taxon>
        <taxon>Psyllidae</taxon>
        <taxon>Psyllinae</taxon>
        <taxon>Cacopsylla</taxon>
    </lineage>
</organism>
<dbReference type="AlphaFoldDB" id="A0A8D9EV90"/>
<protein>
    <submittedName>
        <fullName evidence="2">Uncharacterized protein</fullName>
    </submittedName>
</protein>
<reference evidence="2" key="1">
    <citation type="submission" date="2021-05" db="EMBL/GenBank/DDBJ databases">
        <authorList>
            <person name="Alioto T."/>
            <person name="Alioto T."/>
            <person name="Gomez Garrido J."/>
        </authorList>
    </citation>
    <scope>NUCLEOTIDE SEQUENCE</scope>
</reference>